<dbReference type="Gene3D" id="1.10.3210.10">
    <property type="entry name" value="Hypothetical protein af1432"/>
    <property type="match status" value="1"/>
</dbReference>
<comment type="caution">
    <text evidence="2">The sequence shown here is derived from an EMBL/GenBank/DDBJ whole genome shotgun (WGS) entry which is preliminary data.</text>
</comment>
<reference evidence="2 3" key="1">
    <citation type="submission" date="2019-07" db="EMBL/GenBank/DDBJ databases">
        <title>Genomic Encyclopedia of Type Strains, Phase I: the one thousand microbial genomes (KMG-I) project.</title>
        <authorList>
            <person name="Kyrpides N."/>
        </authorList>
    </citation>
    <scope>NUCLEOTIDE SEQUENCE [LARGE SCALE GENOMIC DNA]</scope>
    <source>
        <strain evidence="2 3">DSM 6562</strain>
    </source>
</reference>
<dbReference type="InterPro" id="IPR003607">
    <property type="entry name" value="HD/PDEase_dom"/>
</dbReference>
<proteinExistence type="predicted"/>
<sequence>MVNVFREGNVKFLRRANRIINDPRYKECIQRNAACEQTRRFCRHDLQHMLDVARITYILVLEECTSGSGTVPGGHKDIYLLERLTGNELGTAQPATGVADLLGQAREIIYAAGLLHDMARWVEYETGEDHAVAGARMALEVLGRAAFNPAERKIITTAIREHRSGGPGASPLGQLICRADDLARPCSRCAARDDCYKIDRMETAGMLIY</sequence>
<dbReference type="AlphaFoldDB" id="A0A5S4ZXG6"/>
<organism evidence="2 3">
    <name type="scientific">Desulfallas thermosapovorans DSM 6562</name>
    <dbReference type="NCBI Taxonomy" id="1121431"/>
    <lineage>
        <taxon>Bacteria</taxon>
        <taxon>Bacillati</taxon>
        <taxon>Bacillota</taxon>
        <taxon>Clostridia</taxon>
        <taxon>Eubacteriales</taxon>
        <taxon>Desulfallaceae</taxon>
        <taxon>Desulfallas</taxon>
    </lineage>
</organism>
<dbReference type="SUPFAM" id="SSF109604">
    <property type="entry name" value="HD-domain/PDEase-like"/>
    <property type="match status" value="1"/>
</dbReference>
<dbReference type="Pfam" id="PF01966">
    <property type="entry name" value="HD"/>
    <property type="match status" value="1"/>
</dbReference>
<dbReference type="CDD" id="cd00077">
    <property type="entry name" value="HDc"/>
    <property type="match status" value="1"/>
</dbReference>
<dbReference type="InterPro" id="IPR006674">
    <property type="entry name" value="HD_domain"/>
</dbReference>
<keyword evidence="3" id="KW-1185">Reference proteome</keyword>
<protein>
    <submittedName>
        <fullName evidence="2">HD domain-containing protein</fullName>
    </submittedName>
</protein>
<evidence type="ECO:0000259" key="1">
    <source>
        <dbReference type="SMART" id="SM00471"/>
    </source>
</evidence>
<evidence type="ECO:0000313" key="3">
    <source>
        <dbReference type="Proteomes" id="UP000323166"/>
    </source>
</evidence>
<dbReference type="EMBL" id="VNHM01000003">
    <property type="protein sequence ID" value="TYO96940.1"/>
    <property type="molecule type" value="Genomic_DNA"/>
</dbReference>
<feature type="domain" description="HD/PDEase" evidence="1">
    <location>
        <begin position="41"/>
        <end position="194"/>
    </location>
</feature>
<dbReference type="Proteomes" id="UP000323166">
    <property type="component" value="Unassembled WGS sequence"/>
</dbReference>
<name>A0A5S4ZXG6_9FIRM</name>
<evidence type="ECO:0000313" key="2">
    <source>
        <dbReference type="EMBL" id="TYO96940.1"/>
    </source>
</evidence>
<accession>A0A5S4ZXG6</accession>
<dbReference type="SMART" id="SM00471">
    <property type="entry name" value="HDc"/>
    <property type="match status" value="1"/>
</dbReference>
<gene>
    <name evidence="2" type="ORF">LX24_00750</name>
</gene>